<keyword evidence="9" id="KW-0132">Cell division</keyword>
<feature type="binding site" evidence="6">
    <location>
        <begin position="113"/>
        <end position="115"/>
    </location>
    <ligand>
        <name>GTP</name>
        <dbReference type="ChEBI" id="CHEBI:37565"/>
    </ligand>
</feature>
<dbReference type="HOGENOM" id="CLU_058152_0_0_2"/>
<evidence type="ECO:0000313" key="9">
    <source>
        <dbReference type="EMBL" id="AAB90030.1"/>
    </source>
</evidence>
<dbReference type="CDD" id="cd02202">
    <property type="entry name" value="CetZ_tubulin-like"/>
    <property type="match status" value="1"/>
</dbReference>
<dbReference type="AlphaFoldDB" id="O29053"/>
<dbReference type="InterPro" id="IPR017975">
    <property type="entry name" value="Tubulin_CS"/>
</dbReference>
<dbReference type="PhylomeDB" id="O29053"/>
<dbReference type="eggNOG" id="arCOG02202">
    <property type="taxonomic scope" value="Archaea"/>
</dbReference>
<evidence type="ECO:0000256" key="3">
    <source>
        <dbReference type="ARBA" id="ARBA00022741"/>
    </source>
</evidence>
<reference evidence="9 10" key="1">
    <citation type="journal article" date="1997" name="Nature">
        <title>The complete genome sequence of the hyperthermophilic, sulphate-reducing archaeon Archaeoglobus fulgidus.</title>
        <authorList>
            <person name="Klenk H.P."/>
            <person name="Clayton R.A."/>
            <person name="Tomb J."/>
            <person name="White O."/>
            <person name="Nelson K.E."/>
            <person name="Ketchum K.A."/>
            <person name="Dodson R.J."/>
            <person name="Gwinn M."/>
            <person name="Hickey E.K."/>
            <person name="Peterson J.D."/>
            <person name="Richardson D.L."/>
            <person name="Kerlavage A.R."/>
            <person name="Graham D.E."/>
            <person name="Kyrpides N.C."/>
            <person name="Fleischmann R.D."/>
            <person name="Quackenbush J."/>
            <person name="Lee N.H."/>
            <person name="Sutton G.G."/>
            <person name="Gill S."/>
            <person name="Kirkness E.F."/>
            <person name="Dougherty B.A."/>
            <person name="McKenney K."/>
            <person name="Adams M.D."/>
            <person name="Loftus B."/>
            <person name="Peterson S."/>
            <person name="Reich C.I."/>
            <person name="McNeil L.K."/>
            <person name="Badger J.H."/>
            <person name="Glodek A."/>
            <person name="Zhou L."/>
            <person name="Overbeek R."/>
            <person name="Gocayne J.D."/>
            <person name="Weidman J.F."/>
            <person name="McDonald L."/>
            <person name="Utterback T."/>
            <person name="Cotton M.D."/>
            <person name="Spriggs T."/>
            <person name="Artiach P."/>
            <person name="Kaine B.P."/>
            <person name="Sykes S.M."/>
            <person name="Sadow P.W."/>
            <person name="D'Andrea K.P."/>
            <person name="Bowman C."/>
            <person name="Fujii C."/>
            <person name="Garland S.A."/>
            <person name="Mason T.M."/>
            <person name="Olsen G.J."/>
            <person name="Fraser C.M."/>
            <person name="Smith H.O."/>
            <person name="Woese C.R."/>
            <person name="Venter J.C."/>
        </authorList>
    </citation>
    <scope>NUCLEOTIDE SEQUENCE [LARGE SCALE GENOMIC DNA]</scope>
    <source>
        <strain evidence="10">ATCC 49558 / DSM 4304 / JCM 9628 / NBRC 100126 / VC-16</strain>
    </source>
</reference>
<accession>O29053</accession>
<evidence type="ECO:0000313" key="10">
    <source>
        <dbReference type="Proteomes" id="UP000002199"/>
    </source>
</evidence>
<dbReference type="HAMAP" id="MF_01946">
    <property type="entry name" value="CetZ"/>
    <property type="match status" value="1"/>
</dbReference>
<feature type="binding site" evidence="6">
    <location>
        <position position="190"/>
    </location>
    <ligand>
        <name>GTP</name>
        <dbReference type="ChEBI" id="CHEBI:37565"/>
    </ligand>
</feature>
<comment type="subcellular location">
    <subcellularLocation>
        <location evidence="6">Cytoplasm</location>
    </subcellularLocation>
</comment>
<feature type="coiled-coil region" evidence="7">
    <location>
        <begin position="357"/>
        <end position="384"/>
    </location>
</feature>
<feature type="binding site" evidence="6">
    <location>
        <position position="145"/>
    </location>
    <ligand>
        <name>GTP</name>
        <dbReference type="ChEBI" id="CHEBI:37565"/>
    </ligand>
</feature>
<feature type="binding site" evidence="6">
    <location>
        <begin position="13"/>
        <end position="17"/>
    </location>
    <ligand>
        <name>GTP</name>
        <dbReference type="ChEBI" id="CHEBI:37565"/>
    </ligand>
</feature>
<dbReference type="InterPro" id="IPR032907">
    <property type="entry name" value="CetZ"/>
</dbReference>
<evidence type="ECO:0000256" key="2">
    <source>
        <dbReference type="ARBA" id="ARBA00022490"/>
    </source>
</evidence>
<proteinExistence type="inferred from homology"/>
<keyword evidence="9" id="KW-0131">Cell cycle</keyword>
<keyword evidence="5 6" id="KW-0342">GTP-binding</keyword>
<dbReference type="InterPro" id="IPR045061">
    <property type="entry name" value="FtsZ/CetZ"/>
</dbReference>
<keyword evidence="7" id="KW-0175">Coiled coil</keyword>
<dbReference type="PANTHER" id="PTHR30314">
    <property type="entry name" value="CELL DIVISION PROTEIN FTSZ-RELATED"/>
    <property type="match status" value="1"/>
</dbReference>
<dbReference type="GO" id="GO:0008360">
    <property type="term" value="P:regulation of cell shape"/>
    <property type="evidence" value="ECO:0007669"/>
    <property type="project" value="UniProtKB-UniRule"/>
</dbReference>
<comment type="similarity">
    <text evidence="1 6">Belongs to the CetZ family.</text>
</comment>
<dbReference type="PANTHER" id="PTHR30314:SF10">
    <property type="entry name" value="TUBULIN-LIKE PROTEIN CETZ"/>
    <property type="match status" value="1"/>
</dbReference>
<dbReference type="Gene3D" id="3.40.50.1440">
    <property type="entry name" value="Tubulin/FtsZ, GTPase domain"/>
    <property type="match status" value="1"/>
</dbReference>
<keyword evidence="2 6" id="KW-0963">Cytoplasm</keyword>
<organism evidence="9 10">
    <name type="scientific">Archaeoglobus fulgidus (strain ATCC 49558 / DSM 4304 / JCM 9628 / NBRC 100126 / VC-16)</name>
    <dbReference type="NCBI Taxonomy" id="224325"/>
    <lineage>
        <taxon>Archaea</taxon>
        <taxon>Methanobacteriati</taxon>
        <taxon>Methanobacteriota</taxon>
        <taxon>Archaeoglobi</taxon>
        <taxon>Archaeoglobales</taxon>
        <taxon>Archaeoglobaceae</taxon>
        <taxon>Archaeoglobus</taxon>
    </lineage>
</organism>
<gene>
    <name evidence="6" type="primary">cetZ</name>
    <name evidence="9" type="ordered locus">AF_1215</name>
</gene>
<dbReference type="InterPro" id="IPR003008">
    <property type="entry name" value="Tubulin_FtsZ_GTPase"/>
</dbReference>
<dbReference type="STRING" id="224325.AF_1215"/>
<evidence type="ECO:0000256" key="1">
    <source>
        <dbReference type="ARBA" id="ARBA00006877"/>
    </source>
</evidence>
<dbReference type="Pfam" id="PF00091">
    <property type="entry name" value="Tubulin"/>
    <property type="match status" value="1"/>
</dbReference>
<evidence type="ECO:0000256" key="7">
    <source>
        <dbReference type="SAM" id="Coils"/>
    </source>
</evidence>
<dbReference type="GO" id="GO:0032153">
    <property type="term" value="C:cell division site"/>
    <property type="evidence" value="ECO:0007669"/>
    <property type="project" value="TreeGrafter"/>
</dbReference>
<dbReference type="GO" id="GO:0005525">
    <property type="term" value="F:GTP binding"/>
    <property type="evidence" value="ECO:0007669"/>
    <property type="project" value="UniProtKB-UniRule"/>
</dbReference>
<dbReference type="KEGG" id="afu:AF_1215"/>
<dbReference type="PaxDb" id="224325-AF_1215"/>
<comment type="function">
    <text evidence="6">Involved in cell shape control.</text>
</comment>
<dbReference type="GO" id="GO:0007017">
    <property type="term" value="P:microtubule-based process"/>
    <property type="evidence" value="ECO:0007669"/>
    <property type="project" value="InterPro"/>
</dbReference>
<dbReference type="GO" id="GO:0005737">
    <property type="term" value="C:cytoplasm"/>
    <property type="evidence" value="ECO:0007669"/>
    <property type="project" value="UniProtKB-SubCell"/>
</dbReference>
<keyword evidence="10" id="KW-1185">Reference proteome</keyword>
<sequence>MILMRFFIIGFGQAGGKILDMFIENEKMRGSNIRMRWLAINSARTDLMGLKHVPVQDRILIGQTIVKGHGVGTDNKLGAKVAQEDIETILNAIDERGTHDMDAFLIVAGLGGGTGSGGAPVLAKYLSEMYSEPVYAVGILPAPEEGKLYSLNAARSMISLLKYVDNLILVDNGAWKFEGTSLKESFAKINEEIVRRLALLARAGEPIEEDVVGEMVVDSSEVVNTLRGGGISSIGYATTLAESSEKKRKGFRLFGRKEEEEIEALENDKPMKIATLVRRAALGRLTVPCNIHSAERALVLVAGPPEHLDRKGLEKAKIWLEEQIAGVEVRAGDYPTRRTKYVAALVLLANVTDIPRVKELQRLAAEAKEEAEEAEKMRMTKTIELFDEDIEPLI</sequence>
<dbReference type="EMBL" id="AE000782">
    <property type="protein sequence ID" value="AAB90030.1"/>
    <property type="molecule type" value="Genomic_DNA"/>
</dbReference>
<dbReference type="Pfam" id="PF21011">
    <property type="entry name" value="CetZ_C"/>
    <property type="match status" value="1"/>
</dbReference>
<dbReference type="SUPFAM" id="SSF52490">
    <property type="entry name" value="Tubulin nucleotide-binding domain-like"/>
    <property type="match status" value="1"/>
</dbReference>
<dbReference type="EnsemblBacteria" id="AAB90030">
    <property type="protein sequence ID" value="AAB90030"/>
    <property type="gene ID" value="AF_1215"/>
</dbReference>
<feature type="domain" description="Tubulin/FtsZ GTPase" evidence="8">
    <location>
        <begin position="5"/>
        <end position="204"/>
    </location>
</feature>
<evidence type="ECO:0000256" key="4">
    <source>
        <dbReference type="ARBA" id="ARBA00022960"/>
    </source>
</evidence>
<dbReference type="GO" id="GO:0005874">
    <property type="term" value="C:microtubule"/>
    <property type="evidence" value="ECO:0007669"/>
    <property type="project" value="InterPro"/>
</dbReference>
<keyword evidence="4 6" id="KW-0133">Cell shape</keyword>
<dbReference type="InterPro" id="IPR036525">
    <property type="entry name" value="Tubulin/FtsZ_GTPase_sf"/>
</dbReference>
<name>O29053_ARCFU</name>
<dbReference type="Proteomes" id="UP000002199">
    <property type="component" value="Chromosome"/>
</dbReference>
<evidence type="ECO:0000256" key="5">
    <source>
        <dbReference type="ARBA" id="ARBA00023134"/>
    </source>
</evidence>
<dbReference type="GO" id="GO:0051301">
    <property type="term" value="P:cell division"/>
    <property type="evidence" value="ECO:0007669"/>
    <property type="project" value="UniProtKB-KW"/>
</dbReference>
<dbReference type="Gene3D" id="3.30.1330.20">
    <property type="entry name" value="Tubulin/FtsZ, C-terminal domain"/>
    <property type="match status" value="1"/>
</dbReference>
<keyword evidence="3 6" id="KW-0547">Nucleotide-binding</keyword>
<dbReference type="InterPro" id="IPR037103">
    <property type="entry name" value="Tubulin/FtsZ-like_C"/>
</dbReference>
<feature type="binding site" evidence="6">
    <location>
        <position position="172"/>
    </location>
    <ligand>
        <name>GTP</name>
        <dbReference type="ChEBI" id="CHEBI:37565"/>
    </ligand>
</feature>
<evidence type="ECO:0000259" key="8">
    <source>
        <dbReference type="SMART" id="SM00864"/>
    </source>
</evidence>
<dbReference type="PIR" id="F69401">
    <property type="entry name" value="F69401"/>
</dbReference>
<protein>
    <recommendedName>
        <fullName evidence="6">Tubulin-like protein CetZ</fullName>
    </recommendedName>
</protein>
<dbReference type="SMART" id="SM00864">
    <property type="entry name" value="Tubulin"/>
    <property type="match status" value="1"/>
</dbReference>
<dbReference type="PROSITE" id="PS00227">
    <property type="entry name" value="TUBULIN"/>
    <property type="match status" value="1"/>
</dbReference>
<dbReference type="InterPro" id="IPR048737">
    <property type="entry name" value="CetZ_C"/>
</dbReference>
<dbReference type="GO" id="GO:0003924">
    <property type="term" value="F:GTPase activity"/>
    <property type="evidence" value="ECO:0007669"/>
    <property type="project" value="InterPro"/>
</dbReference>
<evidence type="ECO:0000256" key="6">
    <source>
        <dbReference type="HAMAP-Rule" id="MF_01946"/>
    </source>
</evidence>